<reference evidence="3 4" key="1">
    <citation type="submission" date="2020-07" db="EMBL/GenBank/DDBJ databases">
        <title>Genomic Encyclopedia of Type Strains, Phase IV (KMG-V): Genome sequencing to study the core and pangenomes of soil and plant-associated prokaryotes.</title>
        <authorList>
            <person name="Whitman W."/>
        </authorList>
    </citation>
    <scope>NUCLEOTIDE SEQUENCE [LARGE SCALE GENOMIC DNA]</scope>
    <source>
        <strain evidence="3 4">SAS40</strain>
    </source>
</reference>
<dbReference type="SUPFAM" id="SSF48179">
    <property type="entry name" value="6-phosphogluconate dehydrogenase C-terminal domain-like"/>
    <property type="match status" value="2"/>
</dbReference>
<dbReference type="PANTHER" id="PTHR43060:SF15">
    <property type="entry name" value="3-HYDROXYISOBUTYRATE DEHYDROGENASE-LIKE 1, MITOCHONDRIAL-RELATED"/>
    <property type="match status" value="1"/>
</dbReference>
<dbReference type="EMBL" id="JACBYR010000001">
    <property type="protein sequence ID" value="NYE83227.1"/>
    <property type="molecule type" value="Genomic_DNA"/>
</dbReference>
<evidence type="ECO:0000259" key="1">
    <source>
        <dbReference type="Pfam" id="PF03446"/>
    </source>
</evidence>
<dbReference type="Gene3D" id="3.40.50.720">
    <property type="entry name" value="NAD(P)-binding Rossmann-like Domain"/>
    <property type="match status" value="1"/>
</dbReference>
<feature type="domain" description="3-hydroxyisobutyrate dehydrogenase-like NAD-binding" evidence="2">
    <location>
        <begin position="349"/>
        <end position="468"/>
    </location>
</feature>
<dbReference type="InterPro" id="IPR029154">
    <property type="entry name" value="HIBADH-like_NADP-bd"/>
</dbReference>
<evidence type="ECO:0000313" key="3">
    <source>
        <dbReference type="EMBL" id="NYE83227.1"/>
    </source>
</evidence>
<dbReference type="Gene3D" id="1.10.1040.10">
    <property type="entry name" value="N-(1-d-carboxylethyl)-l-norvaline Dehydrogenase, domain 2"/>
    <property type="match status" value="2"/>
</dbReference>
<dbReference type="EC" id="1.1.1.31" evidence="3"/>
<dbReference type="Pfam" id="PF14833">
    <property type="entry name" value="NAD_binding_11"/>
    <property type="match status" value="2"/>
</dbReference>
<dbReference type="InterPro" id="IPR036291">
    <property type="entry name" value="NAD(P)-bd_dom_sf"/>
</dbReference>
<dbReference type="Pfam" id="PF03446">
    <property type="entry name" value="NAD_binding_2"/>
    <property type="match status" value="1"/>
</dbReference>
<accession>A0A7Y9IUE1</accession>
<dbReference type="AlphaFoldDB" id="A0A7Y9IUE1"/>
<dbReference type="GO" id="GO:0008442">
    <property type="term" value="F:3-hydroxyisobutyrate dehydrogenase activity"/>
    <property type="evidence" value="ECO:0007669"/>
    <property type="project" value="UniProtKB-EC"/>
</dbReference>
<keyword evidence="3" id="KW-0560">Oxidoreductase</keyword>
<dbReference type="InterPro" id="IPR008927">
    <property type="entry name" value="6-PGluconate_DH-like_C_sf"/>
</dbReference>
<proteinExistence type="predicted"/>
<gene>
    <name evidence="3" type="ORF">FHW18_002498</name>
</gene>
<dbReference type="GO" id="GO:0050661">
    <property type="term" value="F:NADP binding"/>
    <property type="evidence" value="ECO:0007669"/>
    <property type="project" value="InterPro"/>
</dbReference>
<dbReference type="Proteomes" id="UP000542125">
    <property type="component" value="Unassembled WGS sequence"/>
</dbReference>
<dbReference type="InterPro" id="IPR013328">
    <property type="entry name" value="6PGD_dom2"/>
</dbReference>
<feature type="domain" description="6-phosphogluconate dehydrogenase NADP-binding" evidence="1">
    <location>
        <begin position="188"/>
        <end position="345"/>
    </location>
</feature>
<dbReference type="InterPro" id="IPR006115">
    <property type="entry name" value="6PGDH_NADP-bd"/>
</dbReference>
<dbReference type="SUPFAM" id="SSF51735">
    <property type="entry name" value="NAD(P)-binding Rossmann-fold domains"/>
    <property type="match status" value="1"/>
</dbReference>
<name>A0A7Y9IUE1_9BURK</name>
<dbReference type="GO" id="GO:0051287">
    <property type="term" value="F:NAD binding"/>
    <property type="evidence" value="ECO:0007669"/>
    <property type="project" value="InterPro"/>
</dbReference>
<dbReference type="PANTHER" id="PTHR43060">
    <property type="entry name" value="3-HYDROXYISOBUTYRATE DEHYDROGENASE-LIKE 1, MITOCHONDRIAL-RELATED"/>
    <property type="match status" value="1"/>
</dbReference>
<evidence type="ECO:0000259" key="2">
    <source>
        <dbReference type="Pfam" id="PF14833"/>
    </source>
</evidence>
<comment type="caution">
    <text evidence="3">The sequence shown here is derived from an EMBL/GenBank/DDBJ whole genome shotgun (WGS) entry which is preliminary data.</text>
</comment>
<evidence type="ECO:0000313" key="4">
    <source>
        <dbReference type="Proteomes" id="UP000542125"/>
    </source>
</evidence>
<feature type="domain" description="3-hydroxyisobutyrate dehydrogenase-like NAD-binding" evidence="2">
    <location>
        <begin position="9"/>
        <end position="128"/>
    </location>
</feature>
<sequence>MSIFGDQVGDGQAIKAVNDVMSAACHLLTLEVVAMGRKAGLSMASMITAINQSSGRSRFSEVALPALLAGKPSSDVALSVMIRDVDQAIALGIDAHAPMPIAAMTRALLQMGMNTVGPDARLDDMVDVIGNLAGTSLRAPDKAPDQVSHEVVHDAPATSGVDALPADAPGLTAMRAAHGALIKTKPVIGYIGLGAMGHALARQALNAASELHVYDVDPARVDALVQLGAKAAPDLATLASACDVIMLCVPGAHEVRATLFGDGGMAPALRPGTIIVDQSTGSPALTRALAAELAALGVALVDAPVAGGPKGASDGSLLSLCGGEQSALATVQALLGAMGSQVMAFGGPGNGHAAKLIKNALGACNRLITYESVSLAVKLGLDLDVLRAVIEKSSGCTAAFSRIVPNLRSGAPTAQLRLELLAKDLRLITQMAADCGTPAVIPNVVRGTVESAVGTLGKDANIDELARLFDLHVLSA</sequence>
<protein>
    <submittedName>
        <fullName evidence="3">3-hydroxyisobutyrate dehydrogenase</fullName>
        <ecNumber evidence="3">1.1.1.31</ecNumber>
    </submittedName>
</protein>
<organism evidence="3 4">
    <name type="scientific">Pigmentiphaga litoralis</name>
    <dbReference type="NCBI Taxonomy" id="516702"/>
    <lineage>
        <taxon>Bacteria</taxon>
        <taxon>Pseudomonadati</taxon>
        <taxon>Pseudomonadota</taxon>
        <taxon>Betaproteobacteria</taxon>
        <taxon>Burkholderiales</taxon>
        <taxon>Alcaligenaceae</taxon>
        <taxon>Pigmentiphaga</taxon>
    </lineage>
</organism>
<dbReference type="RefSeq" id="WP_179586715.1">
    <property type="nucleotide sequence ID" value="NZ_JACBYR010000001.1"/>
</dbReference>
<keyword evidence="4" id="KW-1185">Reference proteome</keyword>